<dbReference type="InterPro" id="IPR020846">
    <property type="entry name" value="MFS_dom"/>
</dbReference>
<dbReference type="InterPro" id="IPR049680">
    <property type="entry name" value="FLVCR1-2_SLC49-like"/>
</dbReference>
<dbReference type="Pfam" id="PF07690">
    <property type="entry name" value="MFS_1"/>
    <property type="match status" value="1"/>
</dbReference>
<organism evidence="8 9">
    <name type="scientific">Candidatus Eubacterium avistercoris</name>
    <dbReference type="NCBI Taxonomy" id="2838567"/>
    <lineage>
        <taxon>Bacteria</taxon>
        <taxon>Bacillati</taxon>
        <taxon>Bacillota</taxon>
        <taxon>Clostridia</taxon>
        <taxon>Eubacteriales</taxon>
        <taxon>Eubacteriaceae</taxon>
        <taxon>Eubacterium</taxon>
    </lineage>
</organism>
<keyword evidence="5 6" id="KW-0472">Membrane</keyword>
<dbReference type="PANTHER" id="PTHR10924">
    <property type="entry name" value="MAJOR FACILITATOR SUPERFAMILY PROTEIN-RELATED"/>
    <property type="match status" value="1"/>
</dbReference>
<dbReference type="Gene3D" id="1.20.1250.20">
    <property type="entry name" value="MFS general substrate transporter like domains"/>
    <property type="match status" value="1"/>
</dbReference>
<feature type="transmembrane region" description="Helical" evidence="6">
    <location>
        <begin position="72"/>
        <end position="92"/>
    </location>
</feature>
<dbReference type="InterPro" id="IPR011701">
    <property type="entry name" value="MFS"/>
</dbReference>
<proteinExistence type="predicted"/>
<dbReference type="Proteomes" id="UP000824024">
    <property type="component" value="Unassembled WGS sequence"/>
</dbReference>
<keyword evidence="2" id="KW-0813">Transport</keyword>
<evidence type="ECO:0000256" key="6">
    <source>
        <dbReference type="SAM" id="Phobius"/>
    </source>
</evidence>
<dbReference type="GO" id="GO:0005886">
    <property type="term" value="C:plasma membrane"/>
    <property type="evidence" value="ECO:0007669"/>
    <property type="project" value="UniProtKB-SubCell"/>
</dbReference>
<dbReference type="EMBL" id="DXCH01000226">
    <property type="protein sequence ID" value="HIZ07909.1"/>
    <property type="molecule type" value="Genomic_DNA"/>
</dbReference>
<dbReference type="SUPFAM" id="SSF103473">
    <property type="entry name" value="MFS general substrate transporter"/>
    <property type="match status" value="1"/>
</dbReference>
<comment type="caution">
    <text evidence="8">The sequence shown here is derived from an EMBL/GenBank/DDBJ whole genome shotgun (WGS) entry which is preliminary data.</text>
</comment>
<accession>A0A9D2D3N4</accession>
<sequence length="199" mass="21244">MGKTGIPAALSAFAERVKMTKTIESGQEHYFRPYRWVMLILIALIQISTNFCNIQISALAGNVMEALNLTTAQFGAVSSCSFLGGAICGFICGTLGDRYGIKKVIAITGIISVIGAILRLFSGSFITLFASMFIIGIVMAALNANSAKIIAMWFHPTHMSVAMSIYIACSTVGAVLALSTTPVFLEKGMSIRQVYIVGL</sequence>
<name>A0A9D2D3N4_9FIRM</name>
<keyword evidence="3 6" id="KW-0812">Transmembrane</keyword>
<feature type="transmembrane region" description="Helical" evidence="6">
    <location>
        <begin position="104"/>
        <end position="121"/>
    </location>
</feature>
<evidence type="ECO:0000313" key="9">
    <source>
        <dbReference type="Proteomes" id="UP000824024"/>
    </source>
</evidence>
<evidence type="ECO:0000313" key="8">
    <source>
        <dbReference type="EMBL" id="HIZ07909.1"/>
    </source>
</evidence>
<evidence type="ECO:0000259" key="7">
    <source>
        <dbReference type="PROSITE" id="PS50850"/>
    </source>
</evidence>
<gene>
    <name evidence="8" type="ORF">IAA08_08245</name>
</gene>
<reference evidence="8" key="2">
    <citation type="submission" date="2021-04" db="EMBL/GenBank/DDBJ databases">
        <authorList>
            <person name="Gilroy R."/>
        </authorList>
    </citation>
    <scope>NUCLEOTIDE SEQUENCE</scope>
    <source>
        <strain evidence="8">CHK192-9172</strain>
    </source>
</reference>
<evidence type="ECO:0000256" key="3">
    <source>
        <dbReference type="ARBA" id="ARBA00022692"/>
    </source>
</evidence>
<feature type="transmembrane region" description="Helical" evidence="6">
    <location>
        <begin position="165"/>
        <end position="185"/>
    </location>
</feature>
<feature type="transmembrane region" description="Helical" evidence="6">
    <location>
        <begin position="127"/>
        <end position="144"/>
    </location>
</feature>
<feature type="non-terminal residue" evidence="8">
    <location>
        <position position="199"/>
    </location>
</feature>
<feature type="domain" description="Major facilitator superfamily (MFS) profile" evidence="7">
    <location>
        <begin position="38"/>
        <end position="199"/>
    </location>
</feature>
<evidence type="ECO:0000256" key="5">
    <source>
        <dbReference type="ARBA" id="ARBA00023136"/>
    </source>
</evidence>
<dbReference type="AlphaFoldDB" id="A0A9D2D3N4"/>
<protein>
    <submittedName>
        <fullName evidence="8">MFS transporter</fullName>
    </submittedName>
</protein>
<dbReference type="InterPro" id="IPR036259">
    <property type="entry name" value="MFS_trans_sf"/>
</dbReference>
<evidence type="ECO:0000256" key="2">
    <source>
        <dbReference type="ARBA" id="ARBA00022448"/>
    </source>
</evidence>
<keyword evidence="4 6" id="KW-1133">Transmembrane helix</keyword>
<evidence type="ECO:0000256" key="1">
    <source>
        <dbReference type="ARBA" id="ARBA00004651"/>
    </source>
</evidence>
<comment type="subcellular location">
    <subcellularLocation>
        <location evidence="1">Cell membrane</location>
        <topology evidence="1">Multi-pass membrane protein</topology>
    </subcellularLocation>
</comment>
<dbReference type="PROSITE" id="PS50850">
    <property type="entry name" value="MFS"/>
    <property type="match status" value="1"/>
</dbReference>
<dbReference type="GO" id="GO:0022857">
    <property type="term" value="F:transmembrane transporter activity"/>
    <property type="evidence" value="ECO:0007669"/>
    <property type="project" value="InterPro"/>
</dbReference>
<feature type="transmembrane region" description="Helical" evidence="6">
    <location>
        <begin position="36"/>
        <end position="60"/>
    </location>
</feature>
<evidence type="ECO:0000256" key="4">
    <source>
        <dbReference type="ARBA" id="ARBA00022989"/>
    </source>
</evidence>
<dbReference type="PANTHER" id="PTHR10924:SF6">
    <property type="entry name" value="SOLUTE CARRIER FAMILY 49 MEMBER A3"/>
    <property type="match status" value="1"/>
</dbReference>
<reference evidence="8" key="1">
    <citation type="journal article" date="2021" name="PeerJ">
        <title>Extensive microbial diversity within the chicken gut microbiome revealed by metagenomics and culture.</title>
        <authorList>
            <person name="Gilroy R."/>
            <person name="Ravi A."/>
            <person name="Getino M."/>
            <person name="Pursley I."/>
            <person name="Horton D.L."/>
            <person name="Alikhan N.F."/>
            <person name="Baker D."/>
            <person name="Gharbi K."/>
            <person name="Hall N."/>
            <person name="Watson M."/>
            <person name="Adriaenssens E.M."/>
            <person name="Foster-Nyarko E."/>
            <person name="Jarju S."/>
            <person name="Secka A."/>
            <person name="Antonio M."/>
            <person name="Oren A."/>
            <person name="Chaudhuri R.R."/>
            <person name="La Ragione R."/>
            <person name="Hildebrand F."/>
            <person name="Pallen M.J."/>
        </authorList>
    </citation>
    <scope>NUCLEOTIDE SEQUENCE</scope>
    <source>
        <strain evidence="8">CHK192-9172</strain>
    </source>
</reference>